<feature type="compositionally biased region" description="Basic and acidic residues" evidence="11">
    <location>
        <begin position="33"/>
        <end position="46"/>
    </location>
</feature>
<feature type="transmembrane region" description="Helical" evidence="12">
    <location>
        <begin position="140"/>
        <end position="160"/>
    </location>
</feature>
<evidence type="ECO:0000256" key="11">
    <source>
        <dbReference type="SAM" id="MobiDB-lite"/>
    </source>
</evidence>
<keyword evidence="6 12" id="KW-1133">Transmembrane helix</keyword>
<dbReference type="GO" id="GO:0005248">
    <property type="term" value="F:voltage-gated sodium channel activity"/>
    <property type="evidence" value="ECO:0007669"/>
    <property type="project" value="TreeGrafter"/>
</dbReference>
<dbReference type="GO" id="GO:0019228">
    <property type="term" value="P:neuronal action potential"/>
    <property type="evidence" value="ECO:0007669"/>
    <property type="project" value="TreeGrafter"/>
</dbReference>
<feature type="transmembrane region" description="Helical" evidence="12">
    <location>
        <begin position="400"/>
        <end position="427"/>
    </location>
</feature>
<feature type="transmembrane region" description="Helical" evidence="12">
    <location>
        <begin position="239"/>
        <end position="258"/>
    </location>
</feature>
<reference evidence="14" key="1">
    <citation type="submission" date="2021-02" db="EMBL/GenBank/DDBJ databases">
        <authorList>
            <person name="Nowell W R."/>
        </authorList>
    </citation>
    <scope>NUCLEOTIDE SEQUENCE</scope>
</reference>
<keyword evidence="8" id="KW-1015">Disulfide bond</keyword>
<dbReference type="GO" id="GO:0001518">
    <property type="term" value="C:voltage-gated sodium channel complex"/>
    <property type="evidence" value="ECO:0007669"/>
    <property type="project" value="TreeGrafter"/>
</dbReference>
<feature type="transmembrane region" description="Helical" evidence="12">
    <location>
        <begin position="205"/>
        <end position="227"/>
    </location>
</feature>
<protein>
    <recommendedName>
        <fullName evidence="13">Ion transport domain-containing protein</fullName>
    </recommendedName>
</protein>
<dbReference type="EMBL" id="CAJOBR010001105">
    <property type="protein sequence ID" value="CAF4578380.1"/>
    <property type="molecule type" value="Genomic_DNA"/>
</dbReference>
<accession>A0A821AIU0</accession>
<dbReference type="Proteomes" id="UP000663848">
    <property type="component" value="Unassembled WGS sequence"/>
</dbReference>
<dbReference type="FunFam" id="1.20.120.350:FF:000019">
    <property type="entry name" value="Sodium channel protein"/>
    <property type="match status" value="1"/>
</dbReference>
<dbReference type="InterPro" id="IPR005821">
    <property type="entry name" value="Ion_trans_dom"/>
</dbReference>
<evidence type="ECO:0000256" key="6">
    <source>
        <dbReference type="ARBA" id="ARBA00022989"/>
    </source>
</evidence>
<dbReference type="GO" id="GO:0086010">
    <property type="term" value="P:membrane depolarization during action potential"/>
    <property type="evidence" value="ECO:0007669"/>
    <property type="project" value="TreeGrafter"/>
</dbReference>
<feature type="domain" description="Ion transport" evidence="13">
    <location>
        <begin position="143"/>
        <end position="426"/>
    </location>
</feature>
<keyword evidence="7 12" id="KW-0472">Membrane</keyword>
<evidence type="ECO:0000256" key="2">
    <source>
        <dbReference type="ARBA" id="ARBA00022448"/>
    </source>
</evidence>
<dbReference type="InterPro" id="IPR043203">
    <property type="entry name" value="VGCC_Ca_Na"/>
</dbReference>
<comment type="subcellular location">
    <subcellularLocation>
        <location evidence="1">Cell membrane</location>
        <topology evidence="1">Multi-pass membrane protein</topology>
    </subcellularLocation>
</comment>
<keyword evidence="5" id="KW-0677">Repeat</keyword>
<evidence type="ECO:0000256" key="8">
    <source>
        <dbReference type="ARBA" id="ARBA00023157"/>
    </source>
</evidence>
<name>A0A821AIU0_9BILA</name>
<dbReference type="InterPro" id="IPR027359">
    <property type="entry name" value="Volt_channel_dom_sf"/>
</dbReference>
<keyword evidence="2" id="KW-0813">Transport</keyword>
<evidence type="ECO:0000256" key="3">
    <source>
        <dbReference type="ARBA" id="ARBA00022475"/>
    </source>
</evidence>
<feature type="domain" description="Ion transport" evidence="13">
    <location>
        <begin position="646"/>
        <end position="774"/>
    </location>
</feature>
<evidence type="ECO:0000256" key="5">
    <source>
        <dbReference type="ARBA" id="ARBA00022737"/>
    </source>
</evidence>
<dbReference type="AlphaFoldDB" id="A0A821AIU0"/>
<keyword evidence="3" id="KW-1003">Cell membrane</keyword>
<dbReference type="FunFam" id="1.20.120.350:FF:000036">
    <property type="entry name" value="Voltage-dependent sodium channel SCN10A"/>
    <property type="match status" value="1"/>
</dbReference>
<dbReference type="Pfam" id="PF00520">
    <property type="entry name" value="Ion_trans"/>
    <property type="match status" value="2"/>
</dbReference>
<gene>
    <name evidence="14" type="ORF">QYT958_LOCUS10105</name>
</gene>
<evidence type="ECO:0000256" key="4">
    <source>
        <dbReference type="ARBA" id="ARBA00022692"/>
    </source>
</evidence>
<evidence type="ECO:0000256" key="12">
    <source>
        <dbReference type="SAM" id="Phobius"/>
    </source>
</evidence>
<organism evidence="14 15">
    <name type="scientific">Rotaria socialis</name>
    <dbReference type="NCBI Taxonomy" id="392032"/>
    <lineage>
        <taxon>Eukaryota</taxon>
        <taxon>Metazoa</taxon>
        <taxon>Spiralia</taxon>
        <taxon>Gnathifera</taxon>
        <taxon>Rotifera</taxon>
        <taxon>Eurotatoria</taxon>
        <taxon>Bdelloidea</taxon>
        <taxon>Philodinida</taxon>
        <taxon>Philodinidae</taxon>
        <taxon>Rotaria</taxon>
    </lineage>
</organism>
<feature type="transmembrane region" description="Helical" evidence="12">
    <location>
        <begin position="714"/>
        <end position="735"/>
    </location>
</feature>
<evidence type="ECO:0000256" key="10">
    <source>
        <dbReference type="SAM" id="Coils"/>
    </source>
</evidence>
<comment type="caution">
    <text evidence="14">The sequence shown here is derived from an EMBL/GenBank/DDBJ whole genome shotgun (WGS) entry which is preliminary data.</text>
</comment>
<feature type="transmembrane region" description="Helical" evidence="12">
    <location>
        <begin position="264"/>
        <end position="283"/>
    </location>
</feature>
<feature type="region of interest" description="Disordered" evidence="11">
    <location>
        <begin position="33"/>
        <end position="62"/>
    </location>
</feature>
<feature type="coiled-coil region" evidence="10">
    <location>
        <begin position="435"/>
        <end position="462"/>
    </location>
</feature>
<dbReference type="Gene3D" id="1.10.287.70">
    <property type="match status" value="1"/>
</dbReference>
<evidence type="ECO:0000256" key="9">
    <source>
        <dbReference type="ARBA" id="ARBA00023180"/>
    </source>
</evidence>
<proteinExistence type="predicted"/>
<dbReference type="PANTHER" id="PTHR10037">
    <property type="entry name" value="VOLTAGE-GATED CATION CHANNEL CALCIUM AND SODIUM"/>
    <property type="match status" value="1"/>
</dbReference>
<dbReference type="SUPFAM" id="SSF81324">
    <property type="entry name" value="Voltage-gated potassium channels"/>
    <property type="match status" value="2"/>
</dbReference>
<keyword evidence="4 12" id="KW-0812">Transmembrane</keyword>
<sequence>MNYKSIVFREFTQESFRRIQRYRQEDAERIAAKRSEHQTTREDNNNKNHCTNKPSNDKHIDHKRMPNKELAVGQTLPRLLQNKFPAELIGKPIEEIDSYYRAEYIFVVINRNNTIFRFSATSACFVFSPFNCFRRLAIRILTHSLFSALVMITILSNCVFMTLRNAPEATEYVFTIIYSLEALTKCIARGFILQEYTFLRDPWNWLDFIVITLAYITFFVNLGKVAVLRTFRVLRALKTVAVIPGLKTIVNALVQSFFSLRDVSVLSSFILSIFALIGLQLYMGALRQKCVPTYESFLNSSNFSSVGFNRSYEFYVKEMYIETYWYQKNEVYVLCGNATGSVKCPYGYVCWKDRGMNPNFGYTSFDNYGWAMLSCFRLMTQDYWENLYLLVLSASGRYHFLYFLAIIFFGSFYLINLILAIVSMSYLGQQTLVEAENEERERRKIQDDIDLENEEVQKALEAHVLLHAETALGGEDANCRISYSGISIECEQNETKHESNSIGSLQASPSLFQFDRSSLTVPYVTANGATRIPFFDETQQNSPNEDRKSQQTNSISCFPEINQNDGDLSITLYQDKPPMVCAPMNKLLAVPEFDRISVRSKNVNATKTDDGAVVKFLRTFCWKCNCISTIFQKFQTAVAFFVLDAFVDLFITICIILNTVFMAIDHHGQSEKTTRILTAGNYVFTSIFVAESILKIVAMTPAKFLKSGWNVFDLLIVSVSLIELGLANVKGLSVLRSFRLLRVFKLAKSWQTLNRLMSIIGKSIGALGNLTVVLV</sequence>
<evidence type="ECO:0000313" key="15">
    <source>
        <dbReference type="Proteomes" id="UP000663848"/>
    </source>
</evidence>
<evidence type="ECO:0000259" key="13">
    <source>
        <dbReference type="Pfam" id="PF00520"/>
    </source>
</evidence>
<dbReference type="Gene3D" id="1.20.120.350">
    <property type="entry name" value="Voltage-gated potassium channels. Chain C"/>
    <property type="match status" value="2"/>
</dbReference>
<keyword evidence="9" id="KW-0325">Glycoprotein</keyword>
<feature type="transmembrane region" description="Helical" evidence="12">
    <location>
        <begin position="676"/>
        <end position="694"/>
    </location>
</feature>
<keyword evidence="10" id="KW-0175">Coiled coil</keyword>
<feature type="transmembrane region" description="Helical" evidence="12">
    <location>
        <begin position="638"/>
        <end position="664"/>
    </location>
</feature>
<evidence type="ECO:0000256" key="7">
    <source>
        <dbReference type="ARBA" id="ARBA00023136"/>
    </source>
</evidence>
<feature type="non-terminal residue" evidence="14">
    <location>
        <position position="1"/>
    </location>
</feature>
<evidence type="ECO:0000313" key="14">
    <source>
        <dbReference type="EMBL" id="CAF4578380.1"/>
    </source>
</evidence>
<evidence type="ECO:0000256" key="1">
    <source>
        <dbReference type="ARBA" id="ARBA00004651"/>
    </source>
</evidence>
<dbReference type="PANTHER" id="PTHR10037:SF288">
    <property type="entry name" value="SODIUM CHANNEL PROTEIN PARA"/>
    <property type="match status" value="1"/>
</dbReference>